<feature type="domain" description="ATP-grasp" evidence="2">
    <location>
        <begin position="113"/>
        <end position="338"/>
    </location>
</feature>
<sequence>MNLRECPLIGILVTRKQSRKKVLKLYQHYNNKRCKLYSFTPTDILWKEKRIIGLHLVGNKWKESTFPFPMVVYNRCYNKKVEAIKSLESTIGKSKCFNHINHFNKWHLYNILKNSNLDSNIPATFLSNEVNIRELLEKYRLLYCKPSYGHKGKGVYRLELQKNGDIHISLYSILPAYICRNIEEIQPVIDKLLGNSEYIIQRGIQLNKLNSQYFDIRVLVQKDIKGQWAVTNMVSRIAYDLYYNTSMYETIYEASEVLQKLYSLDEKNGILESLCELSIEIATTIELQTGLLGELGIDFGLDEEKKLWIIEINGKPQKNIYQDLKGYRHKQLIYSRPVEYAYYLAQKSRG</sequence>
<gene>
    <name evidence="3" type="ORF">LQ50_15630</name>
</gene>
<keyword evidence="1" id="KW-0547">Nucleotide-binding</keyword>
<keyword evidence="4" id="KW-1185">Reference proteome</keyword>
<protein>
    <recommendedName>
        <fullName evidence="2">ATP-grasp domain-containing protein</fullName>
    </recommendedName>
</protein>
<dbReference type="eggNOG" id="COG0189">
    <property type="taxonomic scope" value="Bacteria"/>
</dbReference>
<evidence type="ECO:0000313" key="3">
    <source>
        <dbReference type="EMBL" id="KHF39322.1"/>
    </source>
</evidence>
<comment type="caution">
    <text evidence="3">The sequence shown here is derived from an EMBL/GenBank/DDBJ whole genome shotgun (WGS) entry which is preliminary data.</text>
</comment>
<organism evidence="3 4">
    <name type="scientific">Halalkalibacter okhensis</name>
    <dbReference type="NCBI Taxonomy" id="333138"/>
    <lineage>
        <taxon>Bacteria</taxon>
        <taxon>Bacillati</taxon>
        <taxon>Bacillota</taxon>
        <taxon>Bacilli</taxon>
        <taxon>Bacillales</taxon>
        <taxon>Bacillaceae</taxon>
        <taxon>Halalkalibacter</taxon>
    </lineage>
</organism>
<keyword evidence="1" id="KW-0067">ATP-binding</keyword>
<dbReference type="AlphaFoldDB" id="A0A0B0IEP6"/>
<dbReference type="Proteomes" id="UP000030832">
    <property type="component" value="Unassembled WGS sequence"/>
</dbReference>
<dbReference type="InterPro" id="IPR026838">
    <property type="entry name" value="YheC/D"/>
</dbReference>
<dbReference type="PROSITE" id="PS50975">
    <property type="entry name" value="ATP_GRASP"/>
    <property type="match status" value="1"/>
</dbReference>
<name>A0A0B0IEP6_9BACI</name>
<dbReference type="STRING" id="333138.LQ50_15630"/>
<proteinExistence type="predicted"/>
<dbReference type="GO" id="GO:0005524">
    <property type="term" value="F:ATP binding"/>
    <property type="evidence" value="ECO:0007669"/>
    <property type="project" value="UniProtKB-UniRule"/>
</dbReference>
<dbReference type="Gene3D" id="3.30.470.20">
    <property type="entry name" value="ATP-grasp fold, B domain"/>
    <property type="match status" value="1"/>
</dbReference>
<dbReference type="SUPFAM" id="SSF56059">
    <property type="entry name" value="Glutathione synthetase ATP-binding domain-like"/>
    <property type="match status" value="1"/>
</dbReference>
<reference evidence="3 4" key="1">
    <citation type="submission" date="2014-09" db="EMBL/GenBank/DDBJ databases">
        <title>Genome sequencing and annotation of Bacillus Okhensis strain Kh10-101T.</title>
        <authorList>
            <person name="Prakash J.S."/>
        </authorList>
    </citation>
    <scope>NUCLEOTIDE SEQUENCE [LARGE SCALE GENOMIC DNA]</scope>
    <source>
        <strain evidence="4">Kh10-101T</strain>
    </source>
</reference>
<dbReference type="Pfam" id="PF14398">
    <property type="entry name" value="ATPgrasp_YheCD"/>
    <property type="match status" value="1"/>
</dbReference>
<dbReference type="EMBL" id="JRJU01000020">
    <property type="protein sequence ID" value="KHF39322.1"/>
    <property type="molecule type" value="Genomic_DNA"/>
</dbReference>
<evidence type="ECO:0000259" key="2">
    <source>
        <dbReference type="PROSITE" id="PS50975"/>
    </source>
</evidence>
<dbReference type="InterPro" id="IPR011761">
    <property type="entry name" value="ATP-grasp"/>
</dbReference>
<evidence type="ECO:0000313" key="4">
    <source>
        <dbReference type="Proteomes" id="UP000030832"/>
    </source>
</evidence>
<accession>A0A0B0IEP6</accession>
<dbReference type="GO" id="GO:0046872">
    <property type="term" value="F:metal ion binding"/>
    <property type="evidence" value="ECO:0007669"/>
    <property type="project" value="InterPro"/>
</dbReference>
<evidence type="ECO:0000256" key="1">
    <source>
        <dbReference type="PROSITE-ProRule" id="PRU00409"/>
    </source>
</evidence>